<feature type="coiled-coil region" evidence="2">
    <location>
        <begin position="57"/>
        <end position="108"/>
    </location>
</feature>
<evidence type="ECO:0000313" key="5">
    <source>
        <dbReference type="Proteomes" id="UP001163046"/>
    </source>
</evidence>
<feature type="region of interest" description="Disordered" evidence="3">
    <location>
        <begin position="269"/>
        <end position="304"/>
    </location>
</feature>
<organism evidence="4 5">
    <name type="scientific">Desmophyllum pertusum</name>
    <dbReference type="NCBI Taxonomy" id="174260"/>
    <lineage>
        <taxon>Eukaryota</taxon>
        <taxon>Metazoa</taxon>
        <taxon>Cnidaria</taxon>
        <taxon>Anthozoa</taxon>
        <taxon>Hexacorallia</taxon>
        <taxon>Scleractinia</taxon>
        <taxon>Caryophylliina</taxon>
        <taxon>Caryophylliidae</taxon>
        <taxon>Desmophyllum</taxon>
    </lineage>
</organism>
<accession>A0A9W9YFS8</accession>
<gene>
    <name evidence="4" type="ORF">OS493_006065</name>
</gene>
<dbReference type="AlphaFoldDB" id="A0A9W9YFS8"/>
<proteinExistence type="predicted"/>
<evidence type="ECO:0000313" key="4">
    <source>
        <dbReference type="EMBL" id="KAJ7339658.1"/>
    </source>
</evidence>
<evidence type="ECO:0000256" key="2">
    <source>
        <dbReference type="SAM" id="Coils"/>
    </source>
</evidence>
<comment type="caution">
    <text evidence="4">The sequence shown here is derived from an EMBL/GenBank/DDBJ whole genome shotgun (WGS) entry which is preliminary data.</text>
</comment>
<keyword evidence="5" id="KW-1185">Reference proteome</keyword>
<dbReference type="Proteomes" id="UP001163046">
    <property type="component" value="Unassembled WGS sequence"/>
</dbReference>
<dbReference type="OrthoDB" id="75801at2759"/>
<sequence>MAHHRDRDRELDLKGKLSRKIAELTMVIHLLFTRNHEREFEVEALKTAYEHEISVLLEEAKGKISWLEGQLDELEKYRVLLDLKNTESEKDKQQIQDLQNKVAELNAVIGHKDQLLLMAEKQIVELKESLMDKLRSGDDQVSLLSVELENMKKENSNLKDKLKGKTDKIKKCQSQVDNLQSKVKALEEELNDALTKKQRLENSVNGLQGDWQDEIEKLSQKIAEYIKQQKEDQIIAEKQEWKNKQLSQQVRELEDDKRQLELKIQQYIDERNKRKESKRSPRPVTKGSPEVPRTTPAFDRDDELERLRREVQRYRLEITNRESSFNRMFTDHQPVIVEGKGRKPSSALVSENSFPNLSGVHGRKRSGIHPHLPALGEQRVHSNPQHFPWSLMHGIKRRRASVAWRIFVRDKHTYILFNAIKKIPKYNKMH</sequence>
<dbReference type="PANTHER" id="PTHR18870">
    <property type="entry name" value="PROTEIN TAG-278-RELATED"/>
    <property type="match status" value="1"/>
</dbReference>
<dbReference type="PANTHER" id="PTHR18870:SF9">
    <property type="entry name" value="PROTEIN TAG-278-RELATED"/>
    <property type="match status" value="1"/>
</dbReference>
<keyword evidence="1 2" id="KW-0175">Coiled coil</keyword>
<evidence type="ECO:0000256" key="1">
    <source>
        <dbReference type="ARBA" id="ARBA00023054"/>
    </source>
</evidence>
<name>A0A9W9YFS8_9CNID</name>
<evidence type="ECO:0000256" key="3">
    <source>
        <dbReference type="SAM" id="MobiDB-lite"/>
    </source>
</evidence>
<dbReference type="EMBL" id="MU827779">
    <property type="protein sequence ID" value="KAJ7339658.1"/>
    <property type="molecule type" value="Genomic_DNA"/>
</dbReference>
<protein>
    <submittedName>
        <fullName evidence="4">Uncharacterized protein</fullName>
    </submittedName>
</protein>
<dbReference type="Gene3D" id="1.10.287.1490">
    <property type="match status" value="1"/>
</dbReference>
<reference evidence="4" key="1">
    <citation type="submission" date="2023-01" db="EMBL/GenBank/DDBJ databases">
        <title>Genome assembly of the deep-sea coral Lophelia pertusa.</title>
        <authorList>
            <person name="Herrera S."/>
            <person name="Cordes E."/>
        </authorList>
    </citation>
    <scope>NUCLEOTIDE SEQUENCE</scope>
    <source>
        <strain evidence="4">USNM1676648</strain>
        <tissue evidence="4">Polyp</tissue>
    </source>
</reference>